<reference evidence="5 7" key="3">
    <citation type="submission" date="2017-11" db="EMBL/GenBank/DDBJ databases">
        <title>De-novo sequencing of pomegranate (Punica granatum L.) genome.</title>
        <authorList>
            <person name="Akparov Z."/>
            <person name="Amiraslanov A."/>
            <person name="Hajiyeva S."/>
            <person name="Abbasov M."/>
            <person name="Kaur K."/>
            <person name="Hamwieh A."/>
            <person name="Solovyev V."/>
            <person name="Salamov A."/>
            <person name="Braich B."/>
            <person name="Kosarev P."/>
            <person name="Mahmoud A."/>
            <person name="Hajiyev E."/>
            <person name="Babayeva S."/>
            <person name="Izzatullayeva V."/>
            <person name="Mammadov A."/>
            <person name="Mammadov A."/>
            <person name="Sharifova S."/>
            <person name="Ojaghi J."/>
            <person name="Eynullazada K."/>
            <person name="Bayramov B."/>
            <person name="Abdulazimova A."/>
            <person name="Shahmuradov I."/>
        </authorList>
    </citation>
    <scope>NUCLEOTIDE SEQUENCE [LARGE SCALE GENOMIC DNA]</scope>
    <source>
        <strain evidence="5">AG2017</strain>
        <strain evidence="7">cv. AG2017</strain>
        <tissue evidence="5">Leaf</tissue>
    </source>
</reference>
<dbReference type="PROSITE" id="PS00823">
    <property type="entry name" value="DEHYDRIN_2"/>
    <property type="match status" value="1"/>
</dbReference>
<comment type="caution">
    <text evidence="4">The sequence shown here is derived from an EMBL/GenBank/DDBJ whole genome shotgun (WGS) entry which is preliminary data.</text>
</comment>
<dbReference type="GO" id="GO:0046872">
    <property type="term" value="F:metal ion binding"/>
    <property type="evidence" value="ECO:0007669"/>
    <property type="project" value="UniProtKB-ARBA"/>
</dbReference>
<dbReference type="EMBL" id="MTKT01002229">
    <property type="protein sequence ID" value="OWM80464.1"/>
    <property type="molecule type" value="Genomic_DNA"/>
</dbReference>
<reference evidence="4" key="2">
    <citation type="submission" date="2017-06" db="EMBL/GenBank/DDBJ databases">
        <title>The pomegranate genome and the genomics of punicalagin biosynthesis.</title>
        <authorList>
            <person name="Xu C."/>
        </authorList>
    </citation>
    <scope>NUCLEOTIDE SEQUENCE [LARGE SCALE GENOMIC DNA]</scope>
    <source>
        <tissue evidence="4">Fresh leaf</tissue>
    </source>
</reference>
<dbReference type="InterPro" id="IPR030513">
    <property type="entry name" value="Dehydrin_CS"/>
</dbReference>
<dbReference type="Proteomes" id="UP000233551">
    <property type="component" value="Unassembled WGS sequence"/>
</dbReference>
<sequence length="158" mass="17426">MADQQAQCHGCESSCKFPAEATHKEEVHGEKKDEENPTLEEQLHRSLNNSSLSSDEEGGTERKEKKKSKKAAAGEACDGEGKVSTGHNGIDDTEEKKGFLEKIKEKLPRYEKKPEGDNSPEPEPEPECPAGKKGILEKIKEKLPGCHKSAEDEKVKDN</sequence>
<dbReference type="Proteomes" id="UP000197138">
    <property type="component" value="Unassembled WGS sequence"/>
</dbReference>
<dbReference type="GO" id="GO:0005829">
    <property type="term" value="C:cytosol"/>
    <property type="evidence" value="ECO:0007669"/>
    <property type="project" value="TreeGrafter"/>
</dbReference>
<feature type="compositionally biased region" description="Basic and acidic residues" evidence="3">
    <location>
        <begin position="21"/>
        <end position="35"/>
    </location>
</feature>
<dbReference type="PANTHER" id="PTHR33346">
    <property type="entry name" value="DEHYDRIN XERO 2-RELATED"/>
    <property type="match status" value="1"/>
</dbReference>
<gene>
    <name evidence="4" type="ORF">CDL15_Pgr019744</name>
    <name evidence="5" type="ORF">CRG98_015870</name>
</gene>
<evidence type="ECO:0000256" key="1">
    <source>
        <dbReference type="ARBA" id="ARBA00008403"/>
    </source>
</evidence>
<evidence type="ECO:0000313" key="7">
    <source>
        <dbReference type="Proteomes" id="UP000233551"/>
    </source>
</evidence>
<comment type="similarity">
    <text evidence="1 2">Belongs to the plant dehydrin family.</text>
</comment>
<dbReference type="OrthoDB" id="1934367at2759"/>
<proteinExistence type="inferred from homology"/>
<evidence type="ECO:0000256" key="3">
    <source>
        <dbReference type="SAM" id="MobiDB-lite"/>
    </source>
</evidence>
<dbReference type="GO" id="GO:0016020">
    <property type="term" value="C:membrane"/>
    <property type="evidence" value="ECO:0007669"/>
    <property type="project" value="TreeGrafter"/>
</dbReference>
<organism evidence="4 6">
    <name type="scientific">Punica granatum</name>
    <name type="common">Pomegranate</name>
    <dbReference type="NCBI Taxonomy" id="22663"/>
    <lineage>
        <taxon>Eukaryota</taxon>
        <taxon>Viridiplantae</taxon>
        <taxon>Streptophyta</taxon>
        <taxon>Embryophyta</taxon>
        <taxon>Tracheophyta</taxon>
        <taxon>Spermatophyta</taxon>
        <taxon>Magnoliopsida</taxon>
        <taxon>eudicotyledons</taxon>
        <taxon>Gunneridae</taxon>
        <taxon>Pentapetalae</taxon>
        <taxon>rosids</taxon>
        <taxon>malvids</taxon>
        <taxon>Myrtales</taxon>
        <taxon>Lythraceae</taxon>
        <taxon>Punica</taxon>
    </lineage>
</organism>
<accession>A0A218X6A4</accession>
<dbReference type="EMBL" id="PGOL01000871">
    <property type="protein sequence ID" value="PKI63749.1"/>
    <property type="molecule type" value="Genomic_DNA"/>
</dbReference>
<dbReference type="GeneID" id="116193593"/>
<evidence type="ECO:0000313" key="6">
    <source>
        <dbReference type="Proteomes" id="UP000197138"/>
    </source>
</evidence>
<keyword evidence="7" id="KW-1185">Reference proteome</keyword>
<dbReference type="GO" id="GO:0009631">
    <property type="term" value="P:cold acclimation"/>
    <property type="evidence" value="ECO:0007669"/>
    <property type="project" value="TreeGrafter"/>
</dbReference>
<dbReference type="InterPro" id="IPR000167">
    <property type="entry name" value="Dehydrin"/>
</dbReference>
<dbReference type="GO" id="GO:0009737">
    <property type="term" value="P:response to abscisic acid"/>
    <property type="evidence" value="ECO:0007669"/>
    <property type="project" value="TreeGrafter"/>
</dbReference>
<name>A0A218X6A4_PUNGR</name>
<reference evidence="6" key="1">
    <citation type="journal article" date="2017" name="Plant J.">
        <title>The pomegranate (Punica granatum L.) genome and the genomics of punicalagin biosynthesis.</title>
        <authorList>
            <person name="Qin G."/>
            <person name="Xu C."/>
            <person name="Ming R."/>
            <person name="Tang H."/>
            <person name="Guyot R."/>
            <person name="Kramer E.M."/>
            <person name="Hu Y."/>
            <person name="Yi X."/>
            <person name="Qi Y."/>
            <person name="Xu X."/>
            <person name="Gao Z."/>
            <person name="Pan H."/>
            <person name="Jian J."/>
            <person name="Tian Y."/>
            <person name="Yue Z."/>
            <person name="Xu Y."/>
        </authorList>
    </citation>
    <scope>NUCLEOTIDE SEQUENCE [LARGE SCALE GENOMIC DNA]</scope>
    <source>
        <strain evidence="6">cv. Dabenzi</strain>
    </source>
</reference>
<evidence type="ECO:0000313" key="5">
    <source>
        <dbReference type="EMBL" id="PKI63749.1"/>
    </source>
</evidence>
<dbReference type="STRING" id="22663.A0A218X6A4"/>
<evidence type="ECO:0000256" key="2">
    <source>
        <dbReference type="RuleBase" id="RU003995"/>
    </source>
</evidence>
<evidence type="ECO:0000313" key="4">
    <source>
        <dbReference type="EMBL" id="OWM80464.1"/>
    </source>
</evidence>
<dbReference type="Pfam" id="PF00257">
    <property type="entry name" value="Dehydrin"/>
    <property type="match status" value="1"/>
</dbReference>
<feature type="compositionally biased region" description="Basic and acidic residues" evidence="3">
    <location>
        <begin position="94"/>
        <end position="116"/>
    </location>
</feature>
<protein>
    <submittedName>
        <fullName evidence="4">Uncharacterized protein</fullName>
    </submittedName>
</protein>
<dbReference type="GO" id="GO:0009414">
    <property type="term" value="P:response to water deprivation"/>
    <property type="evidence" value="ECO:0007669"/>
    <property type="project" value="UniProtKB-ARBA"/>
</dbReference>
<feature type="region of interest" description="Disordered" evidence="3">
    <location>
        <begin position="1"/>
        <end position="136"/>
    </location>
</feature>
<dbReference type="PANTHER" id="PTHR33346:SF2">
    <property type="entry name" value="DEHYDRIN ERD14"/>
    <property type="match status" value="1"/>
</dbReference>
<dbReference type="AlphaFoldDB" id="A0A218X6A4"/>